<sequence length="77" mass="8405">MAGGISGTRPTATLMLYKAASGSRNQCNTIARYDTGSHEGDVAQIKERGPFFAWDIACLWDRVILSCPSRLADAKER</sequence>
<comment type="caution">
    <text evidence="1">The sequence shown here is derived from an EMBL/GenBank/DDBJ whole genome shotgun (WGS) entry which is preliminary data.</text>
</comment>
<reference evidence="1 2" key="1">
    <citation type="journal article" date="2020" name="bioRxiv">
        <title>Whole genome comparisons of ergot fungi reveals the divergence and evolution of species within the genus Claviceps are the result of varying mechanisms driving genome evolution and host range expansion.</title>
        <authorList>
            <person name="Wyka S.A."/>
            <person name="Mondo S.J."/>
            <person name="Liu M."/>
            <person name="Dettman J."/>
            <person name="Nalam V."/>
            <person name="Broders K.D."/>
        </authorList>
    </citation>
    <scope>NUCLEOTIDE SEQUENCE [LARGE SCALE GENOMIC DNA]</scope>
    <source>
        <strain evidence="1 2">Clav52</strain>
    </source>
</reference>
<dbReference type="AlphaFoldDB" id="A0A9P7QBF5"/>
<keyword evidence="2" id="KW-1185">Reference proteome</keyword>
<evidence type="ECO:0000313" key="1">
    <source>
        <dbReference type="EMBL" id="KAG6287655.1"/>
    </source>
</evidence>
<dbReference type="EMBL" id="SRRH01000530">
    <property type="protein sequence ID" value="KAG6287655.1"/>
    <property type="molecule type" value="Genomic_DNA"/>
</dbReference>
<gene>
    <name evidence="1" type="ORF">E4U09_006044</name>
</gene>
<dbReference type="Proteomes" id="UP000707071">
    <property type="component" value="Unassembled WGS sequence"/>
</dbReference>
<evidence type="ECO:0000313" key="2">
    <source>
        <dbReference type="Proteomes" id="UP000707071"/>
    </source>
</evidence>
<name>A0A9P7QBF5_9HYPO</name>
<protein>
    <submittedName>
        <fullName evidence="1">Uncharacterized protein</fullName>
    </submittedName>
</protein>
<accession>A0A9P7QBF5</accession>
<proteinExistence type="predicted"/>
<organism evidence="1 2">
    <name type="scientific">Claviceps aff. purpurea</name>
    <dbReference type="NCBI Taxonomy" id="1967640"/>
    <lineage>
        <taxon>Eukaryota</taxon>
        <taxon>Fungi</taxon>
        <taxon>Dikarya</taxon>
        <taxon>Ascomycota</taxon>
        <taxon>Pezizomycotina</taxon>
        <taxon>Sordariomycetes</taxon>
        <taxon>Hypocreomycetidae</taxon>
        <taxon>Hypocreales</taxon>
        <taxon>Clavicipitaceae</taxon>
        <taxon>Claviceps</taxon>
    </lineage>
</organism>